<feature type="coiled-coil region" evidence="11">
    <location>
        <begin position="574"/>
        <end position="601"/>
    </location>
</feature>
<comment type="pathway">
    <text evidence="3">Protein modification; protein ubiquitination.</text>
</comment>
<comment type="subcellular location">
    <subcellularLocation>
        <location evidence="2">Cytoplasm</location>
    </subcellularLocation>
    <subcellularLocation>
        <location evidence="1">Nucleus</location>
    </subcellularLocation>
</comment>
<dbReference type="EC" id="5.2.1.8" evidence="5"/>
<feature type="compositionally biased region" description="Acidic residues" evidence="12">
    <location>
        <begin position="1138"/>
        <end position="1150"/>
    </location>
</feature>
<evidence type="ECO:0000256" key="6">
    <source>
        <dbReference type="ARBA" id="ARBA00022490"/>
    </source>
</evidence>
<name>A0ABP0CQT0_9PEZI</name>
<feature type="compositionally biased region" description="Polar residues" evidence="12">
    <location>
        <begin position="31"/>
        <end position="48"/>
    </location>
</feature>
<sequence>MDPNDQPPEHTLPSAEQMRARRLAKLGGGQSSPSASNSDRAGSPSSDKPATPAANPAPSPAASPASSSSPTTAKITITPRPAPAQSSTGKHQDPRSADREASPSKRQRVDGTNAVGALLVATAPANNSAAVPSRQPPAAKPATPTPNPVNAAEALAEWTDSTISSVLHVTVNPDQKQDRHGTTLTFLKEVRSDILERNGGDESKPVLLTVDDIDPAFLEACGACSHKKPLLDYLLPVFKNVSKLLKSRISAPERVAALEEIKRLSMSNIVFALTMPEYFGRDPNPAHDTLMPYLLRGVRPDDPHSLDMEFLTAAVARFEDDEDGLLQGMFAKSMVDISAKLATMSMDDGYLPYIEAMMTYTRFKPLLVAVANHPSFQMAQSAPNIERFTILGPFFRISPLQAEVSKTYFGGYHKTKLTRQEAVYGALQMTLDQHQSNLHTIAMAFARAGDGPRNKLLDWFAYTMNVNHKRRALQVNAKEVASDGFMMNIAAVLDRMCEPFMEASFSRMERIEIDYLRRKPRVDISDETKLNADQAQADTFYAKTADGESKFVSELFFLNMASHHYGTGAAGQKYKDMDREIKHMEQQLAMLKEEKQKLIGAGAQPNDRSMLLVEQHLKTYDAAIDRHVAYKHSLEAVLLDEKMQARTLMFMRYVSVWLLRSASRSDYTPDKQLQLPLPSEQPEAFSCLPEYTLQIVVDHLKFLFRRVPRILPSAVGDEMVALCITFLESSEYIRNPYLKSSLVSLLFSGTWRMYHLANGVLGDSLSNSKFANKHLLHALMKFYIECELTGAHTQFYDKFNIRYEIFQVIKAVWPNDLYKQQLTQQSKTNRAFFVQFVNLLLNDATYVLDEALSRFPKIHDLQKELQNPNALRPEERQQKESELKAAENQAQSYMQLANETVSMMKLFTEALSEAFTMPEIVSRLAGMLDYNLVTLAGPTSRNLKVENPEKYFFNPKVLLPQIIELYLNLGDKASFVEAVASDGRSYKPEIFESATRILTNKGLMDQEKLQAWDVLRGKFAKAKELIDQAETDLGEIPAEFEDPIMGDLMKDPVILPSRHIVDRSTIVQHLLSDPKDPFTRQPMTVDDVIPATELKQQIEEWKAERIATALAKNKDTGGASTVTEAIATATSSSNEVPEGFEEPDAMDTSE</sequence>
<dbReference type="PANTHER" id="PTHR13931:SF2">
    <property type="entry name" value="UBIQUITIN CONJUGATION FACTOR E4 B"/>
    <property type="match status" value="1"/>
</dbReference>
<dbReference type="InterPro" id="IPR045132">
    <property type="entry name" value="UBE4"/>
</dbReference>
<keyword evidence="10" id="KW-0539">Nucleus</keyword>
<organism evidence="14 15">
    <name type="scientific">Sporothrix eucalyptigena</name>
    <dbReference type="NCBI Taxonomy" id="1812306"/>
    <lineage>
        <taxon>Eukaryota</taxon>
        <taxon>Fungi</taxon>
        <taxon>Dikarya</taxon>
        <taxon>Ascomycota</taxon>
        <taxon>Pezizomycotina</taxon>
        <taxon>Sordariomycetes</taxon>
        <taxon>Sordariomycetidae</taxon>
        <taxon>Ophiostomatales</taxon>
        <taxon>Ophiostomataceae</taxon>
        <taxon>Sporothrix</taxon>
    </lineage>
</organism>
<dbReference type="Proteomes" id="UP001642482">
    <property type="component" value="Unassembled WGS sequence"/>
</dbReference>
<evidence type="ECO:0000256" key="4">
    <source>
        <dbReference type="ARBA" id="ARBA00007434"/>
    </source>
</evidence>
<accession>A0ABP0CQT0</accession>
<evidence type="ECO:0000313" key="15">
    <source>
        <dbReference type="Proteomes" id="UP001642482"/>
    </source>
</evidence>
<feature type="compositionally biased region" description="Low complexity" evidence="12">
    <location>
        <begin position="62"/>
        <end position="73"/>
    </location>
</feature>
<feature type="domain" description="U-box" evidence="13">
    <location>
        <begin position="1035"/>
        <end position="1108"/>
    </location>
</feature>
<protein>
    <recommendedName>
        <fullName evidence="5">peptidylprolyl isomerase</fullName>
        <ecNumber evidence="5">5.2.1.8</ecNumber>
    </recommendedName>
</protein>
<comment type="caution">
    <text evidence="14">The sequence shown here is derived from an EMBL/GenBank/DDBJ whole genome shotgun (WGS) entry which is preliminary data.</text>
</comment>
<dbReference type="InterPro" id="IPR013083">
    <property type="entry name" value="Znf_RING/FYVE/PHD"/>
</dbReference>
<dbReference type="GO" id="GO:0061630">
    <property type="term" value="F:ubiquitin protein ligase activity"/>
    <property type="evidence" value="ECO:0007669"/>
    <property type="project" value="UniProtKB-EC"/>
</dbReference>
<dbReference type="InterPro" id="IPR003613">
    <property type="entry name" value="Ubox_domain"/>
</dbReference>
<dbReference type="Pfam" id="PF10408">
    <property type="entry name" value="Ufd2P_core"/>
    <property type="match status" value="1"/>
</dbReference>
<reference evidence="14 15" key="1">
    <citation type="submission" date="2024-01" db="EMBL/GenBank/DDBJ databases">
        <authorList>
            <person name="Allen C."/>
            <person name="Tagirdzhanova G."/>
        </authorList>
    </citation>
    <scope>NUCLEOTIDE SEQUENCE [LARGE SCALE GENOMIC DNA]</scope>
</reference>
<evidence type="ECO:0000256" key="1">
    <source>
        <dbReference type="ARBA" id="ARBA00004123"/>
    </source>
</evidence>
<dbReference type="InterPro" id="IPR019474">
    <property type="entry name" value="Ub_conjug_fac_E4_core"/>
</dbReference>
<feature type="region of interest" description="Disordered" evidence="12">
    <location>
        <begin position="1"/>
        <end position="110"/>
    </location>
</feature>
<evidence type="ECO:0000256" key="3">
    <source>
        <dbReference type="ARBA" id="ARBA00004906"/>
    </source>
</evidence>
<evidence type="ECO:0000256" key="5">
    <source>
        <dbReference type="ARBA" id="ARBA00013194"/>
    </source>
</evidence>
<keyword evidence="6" id="KW-0963">Cytoplasm</keyword>
<evidence type="ECO:0000256" key="12">
    <source>
        <dbReference type="SAM" id="MobiDB-lite"/>
    </source>
</evidence>
<evidence type="ECO:0000256" key="2">
    <source>
        <dbReference type="ARBA" id="ARBA00004496"/>
    </source>
</evidence>
<dbReference type="PROSITE" id="PS51698">
    <property type="entry name" value="U_BOX"/>
    <property type="match status" value="1"/>
</dbReference>
<keyword evidence="7 14" id="KW-0808">Transferase</keyword>
<feature type="compositionally biased region" description="Pro residues" evidence="12">
    <location>
        <begin position="134"/>
        <end position="147"/>
    </location>
</feature>
<feature type="region of interest" description="Disordered" evidence="12">
    <location>
        <begin position="126"/>
        <end position="149"/>
    </location>
</feature>
<dbReference type="Pfam" id="PF04564">
    <property type="entry name" value="U-box"/>
    <property type="match status" value="1"/>
</dbReference>
<gene>
    <name evidence="14" type="primary">UFD2</name>
    <name evidence="14" type="ORF">SEUCBS140593_008950</name>
</gene>
<evidence type="ECO:0000256" key="7">
    <source>
        <dbReference type="ARBA" id="ARBA00022679"/>
    </source>
</evidence>
<dbReference type="SMART" id="SM00504">
    <property type="entry name" value="Ubox"/>
    <property type="match status" value="1"/>
</dbReference>
<dbReference type="CDD" id="cd16658">
    <property type="entry name" value="RING-Ubox_UBE4B"/>
    <property type="match status" value="1"/>
</dbReference>
<dbReference type="Gene3D" id="3.30.40.10">
    <property type="entry name" value="Zinc/RING finger domain, C3HC4 (zinc finger)"/>
    <property type="match status" value="1"/>
</dbReference>
<dbReference type="PANTHER" id="PTHR13931">
    <property type="entry name" value="UBIQUITINATION FACTOR E4"/>
    <property type="match status" value="1"/>
</dbReference>
<keyword evidence="9" id="KW-0697">Rotamase</keyword>
<keyword evidence="14" id="KW-0012">Acyltransferase</keyword>
<evidence type="ECO:0000256" key="9">
    <source>
        <dbReference type="ARBA" id="ARBA00023110"/>
    </source>
</evidence>
<feature type="region of interest" description="Disordered" evidence="12">
    <location>
        <begin position="1128"/>
        <end position="1150"/>
    </location>
</feature>
<keyword evidence="9" id="KW-0413">Isomerase</keyword>
<keyword evidence="11" id="KW-0175">Coiled coil</keyword>
<evidence type="ECO:0000256" key="11">
    <source>
        <dbReference type="SAM" id="Coils"/>
    </source>
</evidence>
<proteinExistence type="inferred from homology"/>
<keyword evidence="15" id="KW-1185">Reference proteome</keyword>
<evidence type="ECO:0000259" key="13">
    <source>
        <dbReference type="PROSITE" id="PS51698"/>
    </source>
</evidence>
<comment type="similarity">
    <text evidence="4">Belongs to the ubiquitin conjugation factor E4 family.</text>
</comment>
<evidence type="ECO:0000256" key="8">
    <source>
        <dbReference type="ARBA" id="ARBA00022786"/>
    </source>
</evidence>
<evidence type="ECO:0000256" key="10">
    <source>
        <dbReference type="ARBA" id="ARBA00023242"/>
    </source>
</evidence>
<dbReference type="SUPFAM" id="SSF57850">
    <property type="entry name" value="RING/U-box"/>
    <property type="match status" value="1"/>
</dbReference>
<keyword evidence="8" id="KW-0833">Ubl conjugation pathway</keyword>
<feature type="compositionally biased region" description="Basic and acidic residues" evidence="12">
    <location>
        <begin position="90"/>
        <end position="109"/>
    </location>
</feature>
<evidence type="ECO:0000313" key="14">
    <source>
        <dbReference type="EMBL" id="CAK7234460.1"/>
    </source>
</evidence>
<dbReference type="EMBL" id="CAWUHD010000134">
    <property type="protein sequence ID" value="CAK7234460.1"/>
    <property type="molecule type" value="Genomic_DNA"/>
</dbReference>